<reference evidence="1 2" key="1">
    <citation type="journal article" date="2022" name="bioRxiv">
        <title>The genome of the oomycete Peronosclerospora sorghi, a cosmopolitan pathogen of maize and sorghum, is inflated with dispersed pseudogenes.</title>
        <authorList>
            <person name="Fletcher K."/>
            <person name="Martin F."/>
            <person name="Isakeit T."/>
            <person name="Cavanaugh K."/>
            <person name="Magill C."/>
            <person name="Michelmore R."/>
        </authorList>
    </citation>
    <scope>NUCLEOTIDE SEQUENCE [LARGE SCALE GENOMIC DNA]</scope>
    <source>
        <strain evidence="1">P6</strain>
    </source>
</reference>
<name>A0ACC0W7X4_9STRA</name>
<sequence>MLNWVLELAGMKTEAAISDVLMKCNEIGVNLPENPWQALREVIAALQITRHHAFGYLQTLKALEKLKTDFGQREGDEEAAPGARSPHLLRRQKRTLIQDFSKGKRRELASEKDKIVRISGDDLAPILVMSPVASSKKKYTRKSRIQLEVESTAALRFENQALVDQLVQLGEFEMRQGHSQRGMSRMRAAKAICSTDVVITSGAQAKQLDNVGTAVAIKIDQLLNKGFTAAISEYNGDGESLPVAP</sequence>
<dbReference type="EMBL" id="CM047582">
    <property type="protein sequence ID" value="KAI9914547.1"/>
    <property type="molecule type" value="Genomic_DNA"/>
</dbReference>
<dbReference type="Proteomes" id="UP001163321">
    <property type="component" value="Chromosome 3"/>
</dbReference>
<organism evidence="1 2">
    <name type="scientific">Peronosclerospora sorghi</name>
    <dbReference type="NCBI Taxonomy" id="230839"/>
    <lineage>
        <taxon>Eukaryota</taxon>
        <taxon>Sar</taxon>
        <taxon>Stramenopiles</taxon>
        <taxon>Oomycota</taxon>
        <taxon>Peronosporomycetes</taxon>
        <taxon>Peronosporales</taxon>
        <taxon>Peronosporaceae</taxon>
        <taxon>Peronosclerospora</taxon>
    </lineage>
</organism>
<evidence type="ECO:0000313" key="1">
    <source>
        <dbReference type="EMBL" id="KAI9914547.1"/>
    </source>
</evidence>
<proteinExistence type="predicted"/>
<comment type="caution">
    <text evidence="1">The sequence shown here is derived from an EMBL/GenBank/DDBJ whole genome shotgun (WGS) entry which is preliminary data.</text>
</comment>
<protein>
    <submittedName>
        <fullName evidence="1">Uncharacterized protein</fullName>
    </submittedName>
</protein>
<keyword evidence="2" id="KW-1185">Reference proteome</keyword>
<evidence type="ECO:0000313" key="2">
    <source>
        <dbReference type="Proteomes" id="UP001163321"/>
    </source>
</evidence>
<accession>A0ACC0W7X4</accession>
<gene>
    <name evidence="1" type="ORF">PsorP6_008390</name>
</gene>